<keyword evidence="1" id="KW-0812">Transmembrane</keyword>
<dbReference type="STRING" id="1325564.NSJP_2859"/>
<organism evidence="2 3">
    <name type="scientific">Nitrospira japonica</name>
    <dbReference type="NCBI Taxonomy" id="1325564"/>
    <lineage>
        <taxon>Bacteria</taxon>
        <taxon>Pseudomonadati</taxon>
        <taxon>Nitrospirota</taxon>
        <taxon>Nitrospiria</taxon>
        <taxon>Nitrospirales</taxon>
        <taxon>Nitrospiraceae</taxon>
        <taxon>Nitrospira</taxon>
    </lineage>
</organism>
<proteinExistence type="predicted"/>
<keyword evidence="1" id="KW-1133">Transmembrane helix</keyword>
<feature type="transmembrane region" description="Helical" evidence="1">
    <location>
        <begin position="275"/>
        <end position="293"/>
    </location>
</feature>
<evidence type="ECO:0000256" key="1">
    <source>
        <dbReference type="SAM" id="Phobius"/>
    </source>
</evidence>
<evidence type="ECO:0000313" key="2">
    <source>
        <dbReference type="EMBL" id="SLM49026.1"/>
    </source>
</evidence>
<keyword evidence="3" id="KW-1185">Reference proteome</keyword>
<evidence type="ECO:0000313" key="3">
    <source>
        <dbReference type="Proteomes" id="UP000192042"/>
    </source>
</evidence>
<feature type="transmembrane region" description="Helical" evidence="1">
    <location>
        <begin position="78"/>
        <end position="98"/>
    </location>
</feature>
<keyword evidence="1" id="KW-0472">Membrane</keyword>
<feature type="transmembrane region" description="Helical" evidence="1">
    <location>
        <begin position="366"/>
        <end position="387"/>
    </location>
</feature>
<name>A0A1W1I7P3_9BACT</name>
<dbReference type="AlphaFoldDB" id="A0A1W1I7P3"/>
<dbReference type="RefSeq" id="WP_080887329.1">
    <property type="nucleotide sequence ID" value="NZ_LT828648.1"/>
</dbReference>
<feature type="transmembrane region" description="Helical" evidence="1">
    <location>
        <begin position="142"/>
        <end position="162"/>
    </location>
</feature>
<protein>
    <submittedName>
        <fullName evidence="2">Uncharacterized protein</fullName>
    </submittedName>
</protein>
<gene>
    <name evidence="2" type="ORF">NSJP_2859</name>
</gene>
<dbReference type="KEGG" id="nja:NSJP_2859"/>
<sequence>MPRVESSSPDSCPPYTLFDDGPAYRIEEKLGLLQDGRRRMGRRVLFALLVAWLPMLLLAAVQGLAMGPTRLESFLMDFIINVRFLITVPVLLVGESICEEQLRTVVRQFLDAHLVKVEIRARFDAIVRKAVDVSRSGLTDGLLVGVAYLHSLAAVIVYLYGLHHPTWRAPSIDGHITLSLAGYWYILVAFPLYAFLLWRWLFRIGMWWWFLRQVSKLNVQITPSHRDGVGGLGFLSDSVQAFVPFAFAEGALVAGTMADFVMYEGDSPFQYQWHVVGFVVIILILIVGPLWVFMRPLYKAKEEAAFRYGALASRQIQLVEERWIHAAPKREDLDASMPDFRSVTHLGHSVAAVRNMSIFPLQKDDVIKLIVMALLPLLPVAVTQIPMGEVFSLLLKVVI</sequence>
<reference evidence="2 3" key="1">
    <citation type="submission" date="2017-03" db="EMBL/GenBank/DDBJ databases">
        <authorList>
            <person name="Afonso C.L."/>
            <person name="Miller P.J."/>
            <person name="Scott M.A."/>
            <person name="Spackman E."/>
            <person name="Goraichik I."/>
            <person name="Dimitrov K.M."/>
            <person name="Suarez D.L."/>
            <person name="Swayne D.E."/>
        </authorList>
    </citation>
    <scope>NUCLEOTIDE SEQUENCE [LARGE SCALE GENOMIC DNA]</scope>
    <source>
        <strain evidence="2">Genome sequencing of Nitrospira japonica strain NJ11</strain>
    </source>
</reference>
<accession>A0A1W1I7P3</accession>
<feature type="transmembrane region" description="Helical" evidence="1">
    <location>
        <begin position="241"/>
        <end position="263"/>
    </location>
</feature>
<dbReference type="Proteomes" id="UP000192042">
    <property type="component" value="Chromosome I"/>
</dbReference>
<dbReference type="EMBL" id="LT828648">
    <property type="protein sequence ID" value="SLM49026.1"/>
    <property type="molecule type" value="Genomic_DNA"/>
</dbReference>
<feature type="transmembrane region" description="Helical" evidence="1">
    <location>
        <begin position="44"/>
        <end position="66"/>
    </location>
</feature>
<feature type="transmembrane region" description="Helical" evidence="1">
    <location>
        <begin position="182"/>
        <end position="202"/>
    </location>
</feature>
<dbReference type="OrthoDB" id="5493434at2"/>